<dbReference type="RefSeq" id="WP_328014839.1">
    <property type="nucleotide sequence ID" value="NZ_JARTFS010000002.1"/>
</dbReference>
<gene>
    <name evidence="2" type="ORF">P9271_02675</name>
</gene>
<accession>A0ABU6NV75</accession>
<keyword evidence="3" id="KW-1185">Reference proteome</keyword>
<dbReference type="InterPro" id="IPR043502">
    <property type="entry name" value="DNA/RNA_pol_sf"/>
</dbReference>
<keyword evidence="2" id="KW-0548">Nucleotidyltransferase</keyword>
<dbReference type="GO" id="GO:0003964">
    <property type="term" value="F:RNA-directed DNA polymerase activity"/>
    <property type="evidence" value="ECO:0007669"/>
    <property type="project" value="UniProtKB-KW"/>
</dbReference>
<dbReference type="InterPro" id="IPR013597">
    <property type="entry name" value="Mat_intron_G2"/>
</dbReference>
<feature type="domain" description="Reverse transcriptase" evidence="1">
    <location>
        <begin position="61"/>
        <end position="309"/>
    </location>
</feature>
<dbReference type="CDD" id="cd01651">
    <property type="entry name" value="RT_G2_intron"/>
    <property type="match status" value="1"/>
</dbReference>
<dbReference type="PROSITE" id="PS50878">
    <property type="entry name" value="RT_POL"/>
    <property type="match status" value="1"/>
</dbReference>
<proteinExistence type="predicted"/>
<sequence length="690" mass="80900">MAKSKDIKFQRLFPILLKAEFLEYAYNKIVGNKGSKTAGVDGNTKFDLEDPLIRREVFQQIINELAIQSYTPLPVKRTEIPKKNSKKKRPLGIPTFKDRIVQSAIKLILEAIYEPIFLENSHGFRPKRSCQTAIHNIICRKFDWVIEGDIKGCFDNIGHSKLIKLLRNRIADEKFINIINKFLKSGYQMGYGTDGKYPIYFTDKGTPQGGIISPILANIYLHEFDKFMENFLCNMERAKQSKEYIFYSNKIQRIQKAINNNKTPYKITEAPLEEDKEFNFPVNSKEEAAIRIEEIKQARKLEEYQGLRYKKLSNIITSIKKHLKDNKPFPMQPRLSRSKGQVVFLQSKEEMINRLKQYKKLRAKVSLYDKEDYFSNKSIGYVRYADDFVILLGNCSKRETNELKRIITEWFNSELSLSLSKEKTLVTHSTKGFRFLGYDIIQRTKHDGIGYKDDFAKVYVPREKCKLLEEKIDELLRVHYDYPLFDLIIRLNRIINGWSNYYKICNNWSFISNTLDHRLHWIIMHWLGRKHKCKISEVYDKYVVNDFIVYGTKKQRIVDNVGERTVALRKFFDYKFTSTKDMNDKIKGLNDDSSLFNTALDLLHIRTEIAKIQKGYSPSEFYRVAEKDGYCCSRCGRDDTNLVVHHNRLVKRHSKKDSRAIAQATQAISKILVCETCHDELHPNTKTINQ</sequence>
<dbReference type="Proteomes" id="UP001342826">
    <property type="component" value="Unassembled WGS sequence"/>
</dbReference>
<dbReference type="InterPro" id="IPR000477">
    <property type="entry name" value="RT_dom"/>
</dbReference>
<dbReference type="PANTHER" id="PTHR34047:SF8">
    <property type="entry name" value="PROTEIN YKFC"/>
    <property type="match status" value="1"/>
</dbReference>
<dbReference type="SUPFAM" id="SSF56672">
    <property type="entry name" value="DNA/RNA polymerases"/>
    <property type="match status" value="1"/>
</dbReference>
<keyword evidence="2" id="KW-0808">Transferase</keyword>
<protein>
    <submittedName>
        <fullName evidence="2">Reverse transcriptase domain-containing protein</fullName>
    </submittedName>
</protein>
<dbReference type="Pfam" id="PF00078">
    <property type="entry name" value="RVT_1"/>
    <property type="match status" value="1"/>
</dbReference>
<dbReference type="PANTHER" id="PTHR34047">
    <property type="entry name" value="NUCLEAR INTRON MATURASE 1, MITOCHONDRIAL-RELATED"/>
    <property type="match status" value="1"/>
</dbReference>
<dbReference type="InterPro" id="IPR051083">
    <property type="entry name" value="GrpII_Intron_Splice-Mob/Def"/>
</dbReference>
<keyword evidence="2" id="KW-0695">RNA-directed DNA polymerase</keyword>
<evidence type="ECO:0000313" key="2">
    <source>
        <dbReference type="EMBL" id="MED4400262.1"/>
    </source>
</evidence>
<reference evidence="2 3" key="1">
    <citation type="submission" date="2023-03" db="EMBL/GenBank/DDBJ databases">
        <title>Bacillus Genome Sequencing.</title>
        <authorList>
            <person name="Dunlap C."/>
        </authorList>
    </citation>
    <scope>NUCLEOTIDE SEQUENCE [LARGE SCALE GENOMIC DNA]</scope>
    <source>
        <strain evidence="2 3">NRS-1717</strain>
    </source>
</reference>
<organism evidence="2 3">
    <name type="scientific">Metabacillus fastidiosus</name>
    <dbReference type="NCBI Taxonomy" id="1458"/>
    <lineage>
        <taxon>Bacteria</taxon>
        <taxon>Bacillati</taxon>
        <taxon>Bacillota</taxon>
        <taxon>Bacilli</taxon>
        <taxon>Bacillales</taxon>
        <taxon>Bacillaceae</taxon>
        <taxon>Metabacillus</taxon>
    </lineage>
</organism>
<evidence type="ECO:0000259" key="1">
    <source>
        <dbReference type="PROSITE" id="PS50878"/>
    </source>
</evidence>
<comment type="caution">
    <text evidence="2">The sequence shown here is derived from an EMBL/GenBank/DDBJ whole genome shotgun (WGS) entry which is preliminary data.</text>
</comment>
<dbReference type="Pfam" id="PF08388">
    <property type="entry name" value="GIIM"/>
    <property type="match status" value="1"/>
</dbReference>
<evidence type="ECO:0000313" key="3">
    <source>
        <dbReference type="Proteomes" id="UP001342826"/>
    </source>
</evidence>
<name>A0ABU6NV75_9BACI</name>
<dbReference type="EMBL" id="JARTFS010000002">
    <property type="protein sequence ID" value="MED4400262.1"/>
    <property type="molecule type" value="Genomic_DNA"/>
</dbReference>